<dbReference type="EMBL" id="JASPKY010000649">
    <property type="protein sequence ID" value="KAK9687343.1"/>
    <property type="molecule type" value="Genomic_DNA"/>
</dbReference>
<dbReference type="InterPro" id="IPR050951">
    <property type="entry name" value="Retrovirus_Pol_polyprotein"/>
</dbReference>
<dbReference type="PANTHER" id="PTHR37984">
    <property type="entry name" value="PROTEIN CBG26694"/>
    <property type="match status" value="1"/>
</dbReference>
<evidence type="ECO:0000256" key="1">
    <source>
        <dbReference type="SAM" id="MobiDB-lite"/>
    </source>
</evidence>
<comment type="caution">
    <text evidence="3">The sequence shown here is derived from an EMBL/GenBank/DDBJ whole genome shotgun (WGS) entry which is preliminary data.</text>
</comment>
<keyword evidence="4" id="KW-1185">Reference proteome</keyword>
<feature type="compositionally biased region" description="Acidic residues" evidence="1">
    <location>
        <begin position="337"/>
        <end position="356"/>
    </location>
</feature>
<reference evidence="3 4" key="1">
    <citation type="journal article" date="2024" name="BMC Genomics">
        <title>De novo assembly and annotation of Popillia japonica's genome with initial clues to its potential as an invasive pest.</title>
        <authorList>
            <person name="Cucini C."/>
            <person name="Boschi S."/>
            <person name="Funari R."/>
            <person name="Cardaioli E."/>
            <person name="Iannotti N."/>
            <person name="Marturano G."/>
            <person name="Paoli F."/>
            <person name="Bruttini M."/>
            <person name="Carapelli A."/>
            <person name="Frati F."/>
            <person name="Nardi F."/>
        </authorList>
    </citation>
    <scope>NUCLEOTIDE SEQUENCE [LARGE SCALE GENOMIC DNA]</scope>
    <source>
        <strain evidence="3">DMR45628</strain>
    </source>
</reference>
<evidence type="ECO:0000259" key="2">
    <source>
        <dbReference type="PROSITE" id="PS50994"/>
    </source>
</evidence>
<name>A0AAW1ID00_POPJA</name>
<feature type="domain" description="Integrase catalytic" evidence="2">
    <location>
        <begin position="1"/>
        <end position="85"/>
    </location>
</feature>
<dbReference type="Gene3D" id="3.30.420.10">
    <property type="entry name" value="Ribonuclease H-like superfamily/Ribonuclease H"/>
    <property type="match status" value="2"/>
</dbReference>
<evidence type="ECO:0000313" key="3">
    <source>
        <dbReference type="EMBL" id="KAK9687343.1"/>
    </source>
</evidence>
<proteinExistence type="predicted"/>
<dbReference type="InterPro" id="IPR036397">
    <property type="entry name" value="RNaseH_sf"/>
</dbReference>
<dbReference type="PROSITE" id="PS50994">
    <property type="entry name" value="INTEGRASE"/>
    <property type="match status" value="2"/>
</dbReference>
<organism evidence="3 4">
    <name type="scientific">Popillia japonica</name>
    <name type="common">Japanese beetle</name>
    <dbReference type="NCBI Taxonomy" id="7064"/>
    <lineage>
        <taxon>Eukaryota</taxon>
        <taxon>Metazoa</taxon>
        <taxon>Ecdysozoa</taxon>
        <taxon>Arthropoda</taxon>
        <taxon>Hexapoda</taxon>
        <taxon>Insecta</taxon>
        <taxon>Pterygota</taxon>
        <taxon>Neoptera</taxon>
        <taxon>Endopterygota</taxon>
        <taxon>Coleoptera</taxon>
        <taxon>Polyphaga</taxon>
        <taxon>Scarabaeiformia</taxon>
        <taxon>Scarabaeidae</taxon>
        <taxon>Rutelinae</taxon>
        <taxon>Popillia</taxon>
    </lineage>
</organism>
<feature type="domain" description="Integrase catalytic" evidence="2">
    <location>
        <begin position="88"/>
        <end position="199"/>
    </location>
</feature>
<dbReference type="SUPFAM" id="SSF53098">
    <property type="entry name" value="Ribonuclease H-like"/>
    <property type="match status" value="2"/>
</dbReference>
<dbReference type="Proteomes" id="UP001458880">
    <property type="component" value="Unassembled WGS sequence"/>
</dbReference>
<dbReference type="PANTHER" id="PTHR37984:SF5">
    <property type="entry name" value="PROTEIN NYNRIN-LIKE"/>
    <property type="match status" value="1"/>
</dbReference>
<sequence>MYQLTKIFGRPRRIIRDRGTAFTSQAFVKFCAEHNIKFVHVAVQTPRANGQVERLNKVIMPALLKENETHEQWTGSLIKIQLSLNTTNATEVLKVMYQLTKIFGRPRRIIRDRGTAFTSQAFVKFCAEHNIKFVHVAVQTPRANGQVERLNKVIMPALLKENETHEQWTGSLIKIQLSLNSTLQRSIGKTPAEVFFGYKLDLLQDASVENQLQEELRIHDFVKNRDETRMEATKQNEKVQKYNEKSCNKNRRPHKPFLPGEYVMIERNAPEMDLSPKMSPKFAGPYQISKISQKPYSAILPPGRQILCYRHTRFQISQKPYSAILPPGRIKRWVEIQENDEESKDDGRAEDDDEPEDDRRVEDDEEPEDDGRAEDDESSSREGEAYSDVGTTSR</sequence>
<evidence type="ECO:0000313" key="4">
    <source>
        <dbReference type="Proteomes" id="UP001458880"/>
    </source>
</evidence>
<accession>A0AAW1ID00</accession>
<feature type="compositionally biased region" description="Acidic residues" evidence="1">
    <location>
        <begin position="363"/>
        <end position="377"/>
    </location>
</feature>
<gene>
    <name evidence="3" type="ORF">QE152_g36514</name>
</gene>
<dbReference type="InterPro" id="IPR012337">
    <property type="entry name" value="RNaseH-like_sf"/>
</dbReference>
<dbReference type="InterPro" id="IPR001584">
    <property type="entry name" value="Integrase_cat-core"/>
</dbReference>
<dbReference type="GO" id="GO:0015074">
    <property type="term" value="P:DNA integration"/>
    <property type="evidence" value="ECO:0007669"/>
    <property type="project" value="InterPro"/>
</dbReference>
<dbReference type="AlphaFoldDB" id="A0AAW1ID00"/>
<feature type="region of interest" description="Disordered" evidence="1">
    <location>
        <begin position="337"/>
        <end position="394"/>
    </location>
</feature>
<dbReference type="GO" id="GO:0003676">
    <property type="term" value="F:nucleic acid binding"/>
    <property type="evidence" value="ECO:0007669"/>
    <property type="project" value="InterPro"/>
</dbReference>
<protein>
    <recommendedName>
        <fullName evidence="2">Integrase catalytic domain-containing protein</fullName>
    </recommendedName>
</protein>